<evidence type="ECO:0000313" key="3">
    <source>
        <dbReference type="EMBL" id="AYV82441.1"/>
    </source>
</evidence>
<proteinExistence type="inferred from homology"/>
<gene>
    <name evidence="3" type="ORF">Hyperionvirus1_20</name>
</gene>
<reference evidence="3" key="1">
    <citation type="submission" date="2018-10" db="EMBL/GenBank/DDBJ databases">
        <title>Hidden diversity of soil giant viruses.</title>
        <authorList>
            <person name="Schulz F."/>
            <person name="Alteio L."/>
            <person name="Goudeau D."/>
            <person name="Ryan E.M."/>
            <person name="Malmstrom R.R."/>
            <person name="Blanchard J."/>
            <person name="Woyke T."/>
        </authorList>
    </citation>
    <scope>NUCLEOTIDE SEQUENCE</scope>
    <source>
        <strain evidence="3">HYV1</strain>
    </source>
</reference>
<dbReference type="PROSITE" id="PS50097">
    <property type="entry name" value="BTB"/>
    <property type="match status" value="1"/>
</dbReference>
<evidence type="ECO:0000259" key="2">
    <source>
        <dbReference type="PROSITE" id="PS50097"/>
    </source>
</evidence>
<protein>
    <recommendedName>
        <fullName evidence="2">BTB domain-containing protein</fullName>
    </recommendedName>
</protein>
<dbReference type="SUPFAM" id="SSF54695">
    <property type="entry name" value="POZ domain"/>
    <property type="match status" value="1"/>
</dbReference>
<accession>A0A3G5A8F0</accession>
<dbReference type="Gene3D" id="3.30.710.10">
    <property type="entry name" value="Potassium Channel Kv1.1, Chain A"/>
    <property type="match status" value="1"/>
</dbReference>
<dbReference type="InterPro" id="IPR045890">
    <property type="entry name" value="POB1-like"/>
</dbReference>
<comment type="similarity">
    <text evidence="1">Belongs to the mimivirus BTB/WD family.</text>
</comment>
<dbReference type="Pfam" id="PF00651">
    <property type="entry name" value="BTB"/>
    <property type="match status" value="1"/>
</dbReference>
<dbReference type="SMART" id="SM00875">
    <property type="entry name" value="BACK"/>
    <property type="match status" value="1"/>
</dbReference>
<dbReference type="CDD" id="cd18186">
    <property type="entry name" value="BTB_POZ_ZBTB_KLHL-like"/>
    <property type="match status" value="1"/>
</dbReference>
<dbReference type="PANTHER" id="PTHR46336:SF3">
    <property type="entry name" value="BTB_POZ DOMAIN-CONTAINING PROTEIN POB1"/>
    <property type="match status" value="1"/>
</dbReference>
<dbReference type="InterPro" id="IPR011705">
    <property type="entry name" value="BACK"/>
</dbReference>
<dbReference type="Pfam" id="PF07707">
    <property type="entry name" value="BACK"/>
    <property type="match status" value="1"/>
</dbReference>
<dbReference type="PANTHER" id="PTHR46336">
    <property type="entry name" value="OS02G0260700 PROTEIN"/>
    <property type="match status" value="1"/>
</dbReference>
<sequence length="451" mass="51812">MAAAEAFQVSDLTLNVIVNSEEKKLLRSIAVSSILLSRESKFFRALLTNGMSESHTKIIEIDAADEFEAELIICLLEFLYTGEFNILLVTEDQRNKYGLHLLFLADRFGIDKAMGHCIAILVKNLTIEKCSRYLDLPDSLLMNPECEKLINIAKSFLIKEFQDFDALCFSDKFLNLSLNGVVALFMSDELRVRSENTIYRSGQNWWVYRYGALHSDHSQCGSSALSLLGSIRWHKMSSDFVMDIVKSDRSFICKKMPDAVRINLENLRMENYIHALEYHSASATRRKINRSYQRLDANNRTYSDFKVDSSSFTLTWILKDVSKMVEGKYIFSESCHINGYWFRLQAGKIRWEREDGFAFALFTSLDLEKSGINPANSFFVSAETQFRVLNKETGIIEPTHLPSLDTFTNGVNELGYFDVFKKSWYDLIRHDSPYVNSLDTIGLELRIKILS</sequence>
<dbReference type="InterPro" id="IPR011333">
    <property type="entry name" value="SKP1/BTB/POZ_sf"/>
</dbReference>
<name>A0A3G5A8F0_9VIRU</name>
<feature type="domain" description="BTB" evidence="2">
    <location>
        <begin position="10"/>
        <end position="88"/>
    </location>
</feature>
<dbReference type="EMBL" id="MK072383">
    <property type="protein sequence ID" value="AYV82441.1"/>
    <property type="molecule type" value="Genomic_DNA"/>
</dbReference>
<dbReference type="InterPro" id="IPR000210">
    <property type="entry name" value="BTB/POZ_dom"/>
</dbReference>
<organism evidence="3">
    <name type="scientific">Hyperionvirus sp</name>
    <dbReference type="NCBI Taxonomy" id="2487770"/>
    <lineage>
        <taxon>Viruses</taxon>
        <taxon>Varidnaviria</taxon>
        <taxon>Bamfordvirae</taxon>
        <taxon>Nucleocytoviricota</taxon>
        <taxon>Megaviricetes</taxon>
        <taxon>Imitervirales</taxon>
        <taxon>Mimiviridae</taxon>
        <taxon>Klosneuvirinae</taxon>
    </lineage>
</organism>
<evidence type="ECO:0000256" key="1">
    <source>
        <dbReference type="ARBA" id="ARBA00006497"/>
    </source>
</evidence>
<dbReference type="Gene3D" id="1.25.40.420">
    <property type="match status" value="1"/>
</dbReference>
<dbReference type="SMART" id="SM00225">
    <property type="entry name" value="BTB"/>
    <property type="match status" value="1"/>
</dbReference>